<dbReference type="InParanoid" id="F6HBS1"/>
<dbReference type="EMBL" id="FN595513">
    <property type="protein sequence ID" value="CCB49670.1"/>
    <property type="molecule type" value="Genomic_DNA"/>
</dbReference>
<dbReference type="PaxDb" id="29760-VIT_09s0018g00530.t01"/>
<protein>
    <submittedName>
        <fullName evidence="1">Uncharacterized protein</fullName>
    </submittedName>
</protein>
<keyword evidence="2" id="KW-1185">Reference proteome</keyword>
<proteinExistence type="predicted"/>
<dbReference type="STRING" id="29760.F6HBS1"/>
<dbReference type="Proteomes" id="UP000009183">
    <property type="component" value="Chromosome 9"/>
</dbReference>
<accession>F6HBS1</accession>
<name>F6HBS1_VITVI</name>
<sequence>MNITKNCKFLGYKHKKLTLTNKINIKKLTLSCNIKFRKQNLMQLKRNKKIR</sequence>
<dbReference type="AlphaFoldDB" id="F6HBS1"/>
<evidence type="ECO:0000313" key="2">
    <source>
        <dbReference type="Proteomes" id="UP000009183"/>
    </source>
</evidence>
<reference evidence="2" key="1">
    <citation type="journal article" date="2007" name="Nature">
        <title>The grapevine genome sequence suggests ancestral hexaploidization in major angiosperm phyla.</title>
        <authorList>
            <consortium name="The French-Italian Public Consortium for Grapevine Genome Characterization."/>
            <person name="Jaillon O."/>
            <person name="Aury J.-M."/>
            <person name="Noel B."/>
            <person name="Policriti A."/>
            <person name="Clepet C."/>
            <person name="Casagrande A."/>
            <person name="Choisne N."/>
            <person name="Aubourg S."/>
            <person name="Vitulo N."/>
            <person name="Jubin C."/>
            <person name="Vezzi A."/>
            <person name="Legeai F."/>
            <person name="Hugueney P."/>
            <person name="Dasilva C."/>
            <person name="Horner D."/>
            <person name="Mica E."/>
            <person name="Jublot D."/>
            <person name="Poulain J."/>
            <person name="Bruyere C."/>
            <person name="Billault A."/>
            <person name="Segurens B."/>
            <person name="Gouyvenoux M."/>
            <person name="Ugarte E."/>
            <person name="Cattonaro F."/>
            <person name="Anthouard V."/>
            <person name="Vico V."/>
            <person name="Del Fabbro C."/>
            <person name="Alaux M."/>
            <person name="Di Gaspero G."/>
            <person name="Dumas V."/>
            <person name="Felice N."/>
            <person name="Paillard S."/>
            <person name="Juman I."/>
            <person name="Moroldo M."/>
            <person name="Scalabrin S."/>
            <person name="Canaguier A."/>
            <person name="Le Clainche I."/>
            <person name="Malacrida G."/>
            <person name="Durand E."/>
            <person name="Pesole G."/>
            <person name="Laucou V."/>
            <person name="Chatelet P."/>
            <person name="Merdinoglu D."/>
            <person name="Delledonne M."/>
            <person name="Pezzotti M."/>
            <person name="Lecharny A."/>
            <person name="Scarpelli C."/>
            <person name="Artiguenave F."/>
            <person name="Pe M.E."/>
            <person name="Valle G."/>
            <person name="Morgante M."/>
            <person name="Caboche M."/>
            <person name="Adam-Blondon A.-F."/>
            <person name="Weissenbach J."/>
            <person name="Quetier F."/>
            <person name="Wincker P."/>
        </authorList>
    </citation>
    <scope>NUCLEOTIDE SEQUENCE [LARGE SCALE GENOMIC DNA]</scope>
    <source>
        <strain evidence="2">cv. Pinot noir / PN40024</strain>
    </source>
</reference>
<organism evidence="1 2">
    <name type="scientific">Vitis vinifera</name>
    <name type="common">Grape</name>
    <dbReference type="NCBI Taxonomy" id="29760"/>
    <lineage>
        <taxon>Eukaryota</taxon>
        <taxon>Viridiplantae</taxon>
        <taxon>Streptophyta</taxon>
        <taxon>Embryophyta</taxon>
        <taxon>Tracheophyta</taxon>
        <taxon>Spermatophyta</taxon>
        <taxon>Magnoliopsida</taxon>
        <taxon>eudicotyledons</taxon>
        <taxon>Gunneridae</taxon>
        <taxon>Pentapetalae</taxon>
        <taxon>rosids</taxon>
        <taxon>Vitales</taxon>
        <taxon>Vitaceae</taxon>
        <taxon>Viteae</taxon>
        <taxon>Vitis</taxon>
    </lineage>
</organism>
<gene>
    <name evidence="1" type="ordered locus">VIT_09s0018g00530</name>
</gene>
<evidence type="ECO:0000313" key="1">
    <source>
        <dbReference type="EMBL" id="CCB49670.1"/>
    </source>
</evidence>
<dbReference type="HOGENOM" id="CLU_3110341_0_0_1"/>